<dbReference type="InterPro" id="IPR003738">
    <property type="entry name" value="SRAP"/>
</dbReference>
<keyword evidence="6" id="KW-0238">DNA-binding</keyword>
<evidence type="ECO:0000313" key="10">
    <source>
        <dbReference type="Proteomes" id="UP000007599"/>
    </source>
</evidence>
<dbReference type="OrthoDB" id="9782620at2"/>
<evidence type="ECO:0000256" key="8">
    <source>
        <dbReference type="RuleBase" id="RU364100"/>
    </source>
</evidence>
<dbReference type="EMBL" id="HE774682">
    <property type="protein sequence ID" value="CCG52062.1"/>
    <property type="molecule type" value="Genomic_DNA"/>
</dbReference>
<keyword evidence="4 8" id="KW-0378">Hydrolase</keyword>
<dbReference type="PANTHER" id="PTHR13604">
    <property type="entry name" value="DC12-RELATED"/>
    <property type="match status" value="1"/>
</dbReference>
<dbReference type="AlphaFoldDB" id="H8XNE5"/>
<evidence type="ECO:0000256" key="5">
    <source>
        <dbReference type="ARBA" id="ARBA00023124"/>
    </source>
</evidence>
<keyword evidence="5" id="KW-0190">Covalent protein-DNA linkage</keyword>
<dbReference type="InterPro" id="IPR036590">
    <property type="entry name" value="SRAP-like"/>
</dbReference>
<dbReference type="GO" id="GO:0006508">
    <property type="term" value="P:proteolysis"/>
    <property type="evidence" value="ECO:0007669"/>
    <property type="project" value="UniProtKB-KW"/>
</dbReference>
<reference evidence="10" key="2">
    <citation type="submission" date="2012-03" db="EMBL/GenBank/DDBJ databases">
        <title>Complete genome sequence of Flavobacterium indicum GPTSA100-9T, isolated from warm spring water.</title>
        <authorList>
            <person name="Barbier P."/>
            <person name="Houel A."/>
            <person name="Loux V."/>
            <person name="Poulain J."/>
            <person name="Bernardet J.-F."/>
            <person name="Touchon M."/>
            <person name="Duchaud E."/>
        </authorList>
    </citation>
    <scope>NUCLEOTIDE SEQUENCE [LARGE SCALE GENOMIC DNA]</scope>
    <source>
        <strain evidence="10">DSM 17447 / CIP 109464 / GPTSA100-9</strain>
    </source>
</reference>
<accession>H8XNE5</accession>
<keyword evidence="2 8" id="KW-0645">Protease</keyword>
<keyword evidence="10" id="KW-1185">Reference proteome</keyword>
<keyword evidence="3" id="KW-0227">DNA damage</keyword>
<dbReference type="Gene3D" id="3.90.1680.10">
    <property type="entry name" value="SOS response associated peptidase-like"/>
    <property type="match status" value="1"/>
</dbReference>
<dbReference type="PATRIC" id="fig|1094466.5.peg.49"/>
<dbReference type="STRING" id="1094466.KQS_00245"/>
<evidence type="ECO:0000256" key="7">
    <source>
        <dbReference type="ARBA" id="ARBA00023239"/>
    </source>
</evidence>
<reference evidence="9 10" key="1">
    <citation type="journal article" date="2012" name="J. Bacteriol.">
        <title>Complete Genome Sequence of Flavobacterium indicum GPSTA100-9T, Isolated from Warm Spring Water.</title>
        <authorList>
            <person name="Barbier P."/>
            <person name="Houel A."/>
            <person name="Loux V."/>
            <person name="Poulain J."/>
            <person name="Bernardet J.F."/>
            <person name="Touchon M."/>
            <person name="Duchaud E."/>
        </authorList>
    </citation>
    <scope>NUCLEOTIDE SEQUENCE [LARGE SCALE GENOMIC DNA]</scope>
    <source>
        <strain evidence="10">DSM 17447 / CIP 109464 / GPTSA100-9</strain>
    </source>
</reference>
<gene>
    <name evidence="9" type="primary">yoqW</name>
    <name evidence="9" type="ordered locus">KQS_00245</name>
</gene>
<dbReference type="GO" id="GO:0106300">
    <property type="term" value="P:protein-DNA covalent cross-linking repair"/>
    <property type="evidence" value="ECO:0007669"/>
    <property type="project" value="InterPro"/>
</dbReference>
<keyword evidence="7" id="KW-0456">Lyase</keyword>
<dbReference type="eggNOG" id="COG2135">
    <property type="taxonomic scope" value="Bacteria"/>
</dbReference>
<evidence type="ECO:0000256" key="1">
    <source>
        <dbReference type="ARBA" id="ARBA00008136"/>
    </source>
</evidence>
<evidence type="ECO:0000256" key="3">
    <source>
        <dbReference type="ARBA" id="ARBA00022763"/>
    </source>
</evidence>
<evidence type="ECO:0000313" key="9">
    <source>
        <dbReference type="EMBL" id="CCG52062.1"/>
    </source>
</evidence>
<evidence type="ECO:0000256" key="2">
    <source>
        <dbReference type="ARBA" id="ARBA00022670"/>
    </source>
</evidence>
<name>H8XNE5_FLAIG</name>
<organism evidence="9 10">
    <name type="scientific">Flavobacterium indicum (strain DSM 17447 / CIP 109464 / GPTSA100-9)</name>
    <dbReference type="NCBI Taxonomy" id="1094466"/>
    <lineage>
        <taxon>Bacteria</taxon>
        <taxon>Pseudomonadati</taxon>
        <taxon>Bacteroidota</taxon>
        <taxon>Flavobacteriia</taxon>
        <taxon>Flavobacteriales</taxon>
        <taxon>Flavobacteriaceae</taxon>
        <taxon>Flavobacterium</taxon>
    </lineage>
</organism>
<dbReference type="PANTHER" id="PTHR13604:SF0">
    <property type="entry name" value="ABASIC SITE PROCESSING PROTEIN HMCES"/>
    <property type="match status" value="1"/>
</dbReference>
<dbReference type="EC" id="3.4.-.-" evidence="8"/>
<dbReference type="GO" id="GO:0003697">
    <property type="term" value="F:single-stranded DNA binding"/>
    <property type="evidence" value="ECO:0007669"/>
    <property type="project" value="InterPro"/>
</dbReference>
<dbReference type="SUPFAM" id="SSF143081">
    <property type="entry name" value="BB1717-like"/>
    <property type="match status" value="1"/>
</dbReference>
<dbReference type="Pfam" id="PF02586">
    <property type="entry name" value="SRAP"/>
    <property type="match status" value="1"/>
</dbReference>
<dbReference type="GO" id="GO:0016829">
    <property type="term" value="F:lyase activity"/>
    <property type="evidence" value="ECO:0007669"/>
    <property type="project" value="UniProtKB-KW"/>
</dbReference>
<protein>
    <recommendedName>
        <fullName evidence="8">Abasic site processing protein</fullName>
        <ecNumber evidence="8">3.4.-.-</ecNumber>
    </recommendedName>
</protein>
<comment type="similarity">
    <text evidence="1 8">Belongs to the SOS response-associated peptidase family.</text>
</comment>
<dbReference type="GO" id="GO:0008233">
    <property type="term" value="F:peptidase activity"/>
    <property type="evidence" value="ECO:0007669"/>
    <property type="project" value="UniProtKB-KW"/>
</dbReference>
<evidence type="ECO:0000256" key="4">
    <source>
        <dbReference type="ARBA" id="ARBA00022801"/>
    </source>
</evidence>
<dbReference type="HOGENOM" id="CLU_035990_6_4_10"/>
<dbReference type="KEGG" id="fin:KQS_00245"/>
<dbReference type="RefSeq" id="WP_014387206.1">
    <property type="nucleotide sequence ID" value="NC_017025.1"/>
</dbReference>
<dbReference type="Proteomes" id="UP000007599">
    <property type="component" value="Chromosome I"/>
</dbReference>
<evidence type="ECO:0000256" key="6">
    <source>
        <dbReference type="ARBA" id="ARBA00023125"/>
    </source>
</evidence>
<sequence>MCFHSKQSKSAQELKHRFKANFKDEKGFTPSVYNGFQFPKTPIITNKQPNEIQLFSWGLLPFWAKDDTIKKNTLNARIETIHEKPSFRNIVNNRCLILADAFYEWKWLDDKRKQKYELTLPENELFAFAGLWSEWIDKSTGEIINTYTILTTEANELMSKIHNTKKRMPIILSADKEQNWLNGQELIMQNDRLKAIEI</sequence>
<proteinExistence type="inferred from homology"/>